<name>A0AAE1HZP1_9NEOP</name>
<dbReference type="AlphaFoldDB" id="A0AAE1HZP1"/>
<evidence type="ECO:0000313" key="2">
    <source>
        <dbReference type="Proteomes" id="UP001219518"/>
    </source>
</evidence>
<proteinExistence type="predicted"/>
<keyword evidence="2" id="KW-1185">Reference proteome</keyword>
<organism evidence="1 2">
    <name type="scientific">Frankliniella fusca</name>
    <dbReference type="NCBI Taxonomy" id="407009"/>
    <lineage>
        <taxon>Eukaryota</taxon>
        <taxon>Metazoa</taxon>
        <taxon>Ecdysozoa</taxon>
        <taxon>Arthropoda</taxon>
        <taxon>Hexapoda</taxon>
        <taxon>Insecta</taxon>
        <taxon>Pterygota</taxon>
        <taxon>Neoptera</taxon>
        <taxon>Paraneoptera</taxon>
        <taxon>Thysanoptera</taxon>
        <taxon>Terebrantia</taxon>
        <taxon>Thripoidea</taxon>
        <taxon>Thripidae</taxon>
        <taxon>Frankliniella</taxon>
    </lineage>
</organism>
<evidence type="ECO:0000313" key="1">
    <source>
        <dbReference type="EMBL" id="KAK3929949.1"/>
    </source>
</evidence>
<dbReference type="Proteomes" id="UP001219518">
    <property type="component" value="Unassembled WGS sequence"/>
</dbReference>
<dbReference type="EMBL" id="JAHWGI010001407">
    <property type="protein sequence ID" value="KAK3929949.1"/>
    <property type="molecule type" value="Genomic_DNA"/>
</dbReference>
<gene>
    <name evidence="1" type="ORF">KUF71_020933</name>
</gene>
<reference evidence="1" key="2">
    <citation type="journal article" date="2023" name="BMC Genomics">
        <title>Pest status, molecular evolution, and epigenetic factors derived from the genome assembly of Frankliniella fusca, a thysanopteran phytovirus vector.</title>
        <authorList>
            <person name="Catto M.A."/>
            <person name="Labadie P.E."/>
            <person name="Jacobson A.L."/>
            <person name="Kennedy G.G."/>
            <person name="Srinivasan R."/>
            <person name="Hunt B.G."/>
        </authorList>
    </citation>
    <scope>NUCLEOTIDE SEQUENCE</scope>
    <source>
        <strain evidence="1">PL_HMW_Pooled</strain>
    </source>
</reference>
<protein>
    <submittedName>
        <fullName evidence="1">Increased rDNA silencing protein 4</fullName>
    </submittedName>
</protein>
<reference evidence="1" key="1">
    <citation type="submission" date="2021-07" db="EMBL/GenBank/DDBJ databases">
        <authorList>
            <person name="Catto M.A."/>
            <person name="Jacobson A."/>
            <person name="Kennedy G."/>
            <person name="Labadie P."/>
            <person name="Hunt B.G."/>
            <person name="Srinivasan R."/>
        </authorList>
    </citation>
    <scope>NUCLEOTIDE SEQUENCE</scope>
    <source>
        <strain evidence="1">PL_HMW_Pooled</strain>
        <tissue evidence="1">Head</tissue>
    </source>
</reference>
<accession>A0AAE1HZP1</accession>
<comment type="caution">
    <text evidence="1">The sequence shown here is derived from an EMBL/GenBank/DDBJ whole genome shotgun (WGS) entry which is preliminary data.</text>
</comment>
<sequence length="112" mass="12548">MPISELQFSMINLVKPSQAKKFFSVFIAARHSKLNCIVAWPLFQFQIVTVSALTVVKNGIEAFIESAFVCDWCPQKLISQAVISNQYNKMSLNSTNTLDGNMSLNVMWPESA</sequence>